<dbReference type="SUPFAM" id="SSF51730">
    <property type="entry name" value="FAD-linked oxidoreductase"/>
    <property type="match status" value="1"/>
</dbReference>
<evidence type="ECO:0000256" key="4">
    <source>
        <dbReference type="ARBA" id="ARBA00022630"/>
    </source>
</evidence>
<name>A0ABV3S1T5_9LACO</name>
<reference evidence="9 10" key="1">
    <citation type="submission" date="2024-07" db="EMBL/GenBank/DDBJ databases">
        <authorList>
            <person name="Yun M."/>
        </authorList>
    </citation>
    <scope>NUCLEOTIDE SEQUENCE [LARGE SCALE GENOMIC DNA]</scope>
    <source>
        <strain evidence="9 10">MS01</strain>
    </source>
</reference>
<dbReference type="Proteomes" id="UP001556617">
    <property type="component" value="Unassembled WGS sequence"/>
</dbReference>
<dbReference type="Gene3D" id="3.20.20.220">
    <property type="match status" value="1"/>
</dbReference>
<evidence type="ECO:0000256" key="5">
    <source>
        <dbReference type="ARBA" id="ARBA00022827"/>
    </source>
</evidence>
<protein>
    <recommendedName>
        <fullName evidence="8">Methylenetetrahydrofolate reductase</fullName>
    </recommendedName>
</protein>
<organism evidence="9 10">
    <name type="scientific">Leuconostoc aquikimchii</name>
    <dbReference type="NCBI Taxonomy" id="3236804"/>
    <lineage>
        <taxon>Bacteria</taxon>
        <taxon>Bacillati</taxon>
        <taxon>Bacillota</taxon>
        <taxon>Bacilli</taxon>
        <taxon>Lactobacillales</taxon>
        <taxon>Lactobacillaceae</taxon>
        <taxon>Leuconostoc</taxon>
    </lineage>
</organism>
<dbReference type="PANTHER" id="PTHR45754:SF3">
    <property type="entry name" value="METHYLENETETRAHYDROFOLATE REDUCTASE (NADPH)"/>
    <property type="match status" value="1"/>
</dbReference>
<comment type="caution">
    <text evidence="9">The sequence shown here is derived from an EMBL/GenBank/DDBJ whole genome shotgun (WGS) entry which is preliminary data.</text>
</comment>
<dbReference type="RefSeq" id="WP_367973827.1">
    <property type="nucleotide sequence ID" value="NZ_JBFPEQ010000001.1"/>
</dbReference>
<accession>A0ABV3S1T5</accession>
<keyword evidence="5 8" id="KW-0274">FAD</keyword>
<evidence type="ECO:0000313" key="10">
    <source>
        <dbReference type="Proteomes" id="UP001556617"/>
    </source>
</evidence>
<comment type="pathway">
    <text evidence="2 8">One-carbon metabolism; tetrahydrofolate interconversion.</text>
</comment>
<proteinExistence type="inferred from homology"/>
<evidence type="ECO:0000256" key="2">
    <source>
        <dbReference type="ARBA" id="ARBA00004777"/>
    </source>
</evidence>
<evidence type="ECO:0000256" key="3">
    <source>
        <dbReference type="ARBA" id="ARBA00006743"/>
    </source>
</evidence>
<gene>
    <name evidence="9" type="ORF">AB3K24_03540</name>
</gene>
<sequence>MKTGKKMNISDIYQHKKGPVLSVELSPKDINLPANQALSEALASRWIDYVSVTYGAGGSEASYFDKGHLPIQIPILQHLTSIKQTKDTLPNTLEKIKQLGVNNILAMRGDSHHIAYQETDFPYAKSLIKAIDEEKHFNIGAVINPLDFQQDSDKELAINRVLEKVESGASFFISQFFFDNDIFFNMQNILEQKNIKIPISVGIMPITSLAHLNRMQLIADVTLPQNLIELCQKYENQPNDFQKAGFEFTIAQVNDLLNAGVDGIHLFSLNRASALLSTVHSEIEKRQ</sequence>
<evidence type="ECO:0000313" key="9">
    <source>
        <dbReference type="EMBL" id="MEX0380422.1"/>
    </source>
</evidence>
<dbReference type="InterPro" id="IPR029041">
    <property type="entry name" value="FAD-linked_oxidoreductase-like"/>
</dbReference>
<dbReference type="InterPro" id="IPR003171">
    <property type="entry name" value="Mehydrof_redctse-like"/>
</dbReference>
<evidence type="ECO:0000256" key="8">
    <source>
        <dbReference type="RuleBase" id="RU003862"/>
    </source>
</evidence>
<evidence type="ECO:0000256" key="7">
    <source>
        <dbReference type="ARBA" id="ARBA00048628"/>
    </source>
</evidence>
<keyword evidence="4 8" id="KW-0285">Flavoprotein</keyword>
<evidence type="ECO:0000256" key="6">
    <source>
        <dbReference type="ARBA" id="ARBA00023002"/>
    </source>
</evidence>
<comment type="cofactor">
    <cofactor evidence="1 8">
        <name>FAD</name>
        <dbReference type="ChEBI" id="CHEBI:57692"/>
    </cofactor>
</comment>
<dbReference type="EMBL" id="JBFPER010000001">
    <property type="protein sequence ID" value="MEX0380422.1"/>
    <property type="molecule type" value="Genomic_DNA"/>
</dbReference>
<dbReference type="Pfam" id="PF02219">
    <property type="entry name" value="MTHFR"/>
    <property type="match status" value="1"/>
</dbReference>
<keyword evidence="10" id="KW-1185">Reference proteome</keyword>
<dbReference type="PANTHER" id="PTHR45754">
    <property type="entry name" value="METHYLENETETRAHYDROFOLATE REDUCTASE"/>
    <property type="match status" value="1"/>
</dbReference>
<comment type="similarity">
    <text evidence="3 8">Belongs to the methylenetetrahydrofolate reductase family.</text>
</comment>
<keyword evidence="6 8" id="KW-0560">Oxidoreductase</keyword>
<evidence type="ECO:0000256" key="1">
    <source>
        <dbReference type="ARBA" id="ARBA00001974"/>
    </source>
</evidence>
<comment type="catalytic activity">
    <reaction evidence="7">
        <text>(6S)-5-methyl-5,6,7,8-tetrahydrofolate + NAD(+) = (6R)-5,10-methylene-5,6,7,8-tetrahydrofolate + NADH + H(+)</text>
        <dbReference type="Rhea" id="RHEA:19821"/>
        <dbReference type="ChEBI" id="CHEBI:15378"/>
        <dbReference type="ChEBI" id="CHEBI:15636"/>
        <dbReference type="ChEBI" id="CHEBI:18608"/>
        <dbReference type="ChEBI" id="CHEBI:57540"/>
        <dbReference type="ChEBI" id="CHEBI:57945"/>
        <dbReference type="EC" id="1.5.1.54"/>
    </reaction>
    <physiologicalReaction direction="right-to-left" evidence="7">
        <dbReference type="Rhea" id="RHEA:19823"/>
    </physiologicalReaction>
</comment>